<reference evidence="5" key="1">
    <citation type="submission" date="2016-03" db="EMBL/GenBank/DDBJ databases">
        <authorList>
            <person name="Devillers H."/>
        </authorList>
    </citation>
    <scope>NUCLEOTIDE SEQUENCE [LARGE SCALE GENOMIC DNA]</scope>
</reference>
<feature type="region of interest" description="Disordered" evidence="2">
    <location>
        <begin position="1017"/>
        <end position="1075"/>
    </location>
</feature>
<dbReference type="Pfam" id="PF08514">
    <property type="entry name" value="STAG"/>
    <property type="match status" value="1"/>
</dbReference>
<dbReference type="GO" id="GO:0003682">
    <property type="term" value="F:chromatin binding"/>
    <property type="evidence" value="ECO:0007669"/>
    <property type="project" value="TreeGrafter"/>
</dbReference>
<dbReference type="STRING" id="1230905.A0A1G4J2L4"/>
<dbReference type="InterPro" id="IPR016024">
    <property type="entry name" value="ARM-type_fold"/>
</dbReference>
<dbReference type="InterPro" id="IPR011989">
    <property type="entry name" value="ARM-like"/>
</dbReference>
<keyword evidence="1" id="KW-0175">Coiled coil</keyword>
<dbReference type="PANTHER" id="PTHR11199">
    <property type="entry name" value="STROMAL ANTIGEN"/>
    <property type="match status" value="1"/>
</dbReference>
<feature type="compositionally biased region" description="Basic residues" evidence="2">
    <location>
        <begin position="66"/>
        <end position="81"/>
    </location>
</feature>
<keyword evidence="5" id="KW-1185">Reference proteome</keyword>
<dbReference type="PROSITE" id="PS51425">
    <property type="entry name" value="SCD"/>
    <property type="match status" value="1"/>
</dbReference>
<dbReference type="InterPro" id="IPR013721">
    <property type="entry name" value="STAG"/>
</dbReference>
<feature type="compositionally biased region" description="Acidic residues" evidence="2">
    <location>
        <begin position="38"/>
        <end position="60"/>
    </location>
</feature>
<proteinExistence type="predicted"/>
<dbReference type="Proteomes" id="UP000191024">
    <property type="component" value="Chromosome C"/>
</dbReference>
<dbReference type="Pfam" id="PF21581">
    <property type="entry name" value="SCD"/>
    <property type="match status" value="1"/>
</dbReference>
<feature type="compositionally biased region" description="Polar residues" evidence="2">
    <location>
        <begin position="1065"/>
        <end position="1075"/>
    </location>
</feature>
<dbReference type="GO" id="GO:0000785">
    <property type="term" value="C:chromatin"/>
    <property type="evidence" value="ECO:0007669"/>
    <property type="project" value="TreeGrafter"/>
</dbReference>
<dbReference type="InterPro" id="IPR039662">
    <property type="entry name" value="Cohesin_Scc3/SA"/>
</dbReference>
<dbReference type="OrthoDB" id="498590at2759"/>
<dbReference type="PANTHER" id="PTHR11199:SF0">
    <property type="entry name" value="LD34181P-RELATED"/>
    <property type="match status" value="1"/>
</dbReference>
<dbReference type="GO" id="GO:0008278">
    <property type="term" value="C:cohesin complex"/>
    <property type="evidence" value="ECO:0007669"/>
    <property type="project" value="TreeGrafter"/>
</dbReference>
<dbReference type="Gene3D" id="1.25.10.10">
    <property type="entry name" value="Leucine-rich Repeat Variant"/>
    <property type="match status" value="1"/>
</dbReference>
<feature type="region of interest" description="Disordered" evidence="2">
    <location>
        <begin position="1"/>
        <end position="95"/>
    </location>
</feature>
<feature type="coiled-coil region" evidence="1">
    <location>
        <begin position="305"/>
        <end position="332"/>
    </location>
</feature>
<dbReference type="InterPro" id="IPR048610">
    <property type="entry name" value="SCC3_C"/>
</dbReference>
<evidence type="ECO:0000259" key="3">
    <source>
        <dbReference type="PROSITE" id="PS51425"/>
    </source>
</evidence>
<dbReference type="SUPFAM" id="SSF48371">
    <property type="entry name" value="ARM repeat"/>
    <property type="match status" value="1"/>
</dbReference>
<dbReference type="GO" id="GO:0007062">
    <property type="term" value="P:sister chromatid cohesion"/>
    <property type="evidence" value="ECO:0007669"/>
    <property type="project" value="UniProtKB-ARBA"/>
</dbReference>
<accession>A0A1G4J2L4</accession>
<dbReference type="AlphaFoldDB" id="A0A1G4J2L4"/>
<dbReference type="GO" id="GO:0005634">
    <property type="term" value="C:nucleus"/>
    <property type="evidence" value="ECO:0007669"/>
    <property type="project" value="TreeGrafter"/>
</dbReference>
<name>A0A1G4J2L4_9SACH</name>
<gene>
    <name evidence="4" type="ORF">LAMI_0C04918G</name>
</gene>
<feature type="compositionally biased region" description="Acidic residues" evidence="2">
    <location>
        <begin position="1041"/>
        <end position="1054"/>
    </location>
</feature>
<evidence type="ECO:0000313" key="5">
    <source>
        <dbReference type="Proteomes" id="UP000191024"/>
    </source>
</evidence>
<feature type="domain" description="SCD" evidence="3">
    <location>
        <begin position="341"/>
        <end position="433"/>
    </location>
</feature>
<dbReference type="Pfam" id="PF21767">
    <property type="entry name" value="SCC3_C"/>
    <property type="match status" value="1"/>
</dbReference>
<evidence type="ECO:0000256" key="2">
    <source>
        <dbReference type="SAM" id="MobiDB-lite"/>
    </source>
</evidence>
<evidence type="ECO:0000313" key="4">
    <source>
        <dbReference type="EMBL" id="SCU83834.1"/>
    </source>
</evidence>
<dbReference type="InterPro" id="IPR020839">
    <property type="entry name" value="SCD"/>
</dbReference>
<sequence length="1075" mass="123365">MSIRRSTRIQEKSYHDDEECEEGASPTAVVADEATYLSEDEEGEEDESIELGEDDEDYEESLVGSGKRKRANKPTSSKKLRVKESRLPTGAHRASKQAREKYIGLLQDFKPCFLFDVIANSGDVSIEEVANNWLDKYAENRDAAVQEFVNLLLGCCGALLKVEEHDVANNESCSDTMDEVRLQFQKQEIHEFYLLESKNHPKKARYEFLCENFMSLTSNLMTIANERGMLYDESTEGENAQKSVLIMDILTWLSAMSVSKIRCLRYVAILALYSAQDALTALIVDLENNYLVNLRRQLGMEEKKKRSNQKTMERLKRSITELQDSKTVMEALVDDLIKLSFMHRFKDVDELIRAESMIHLAKWLENYPEFFFKVSYLKYFGWLLSDSSSNVRSNVLKMLLQIVKFSNKRSRNTVGNTALRQFFERFKERLLDIAERDVEYQVRLLAVQLLSHFNAFGYLEDEEVLQISSLLFEEEKRNVSSSAKNVKFLNGVAKFFSNVEEERCERFKEQSSLVPNSQLDIEKVVEVGIFIQFLITSLTIHLTSLKEEASPDQQTEYLFQASEFLQPHFGHLMEPLCDLLTFDDTFQSLHLEQEKQSMLLLPDSEDNIAKYVVVLNGLCHGGVNASKSANKAQAVSSILPKLQGLFAKLPLYSEVILSQLLRLFELFDFEDWAEVNQEKSFSKIAATVVRCFSKAEISNAPEDTTWQIYSKVLDFCNKVNVPSVNELWKSEAANVKVLLQTYLEKNLDDLDVNSANEKIVVLYSLYINKLVLMSKVYPLECGHGFLELFFNKFINRLPEMLANLTTTTTEIVDFRLMTLIVVWALQAWFEVFDRENGPVTVSRTTLDMVKFIAEQISAVLIALRANDGESSLQRYQLENHMCETLADILTAFKMFEIKVSDKQPEWGLTIKSFYQLLIDSDVENAFNDVFLYLESLAAQQQEVSLDHFEREDVELNDIRDTSIPDPFRQLCIFVVKLKSLAKLGYMNETGHVMKRLHLNKQLFGDVYLELVDDTGFETREQRPLPPKGNGTPRHETSGELEPIEEYSGEDEDIALELPPFEPTNRAANESFSSEI</sequence>
<evidence type="ECO:0000256" key="1">
    <source>
        <dbReference type="SAM" id="Coils"/>
    </source>
</evidence>
<dbReference type="EMBL" id="LT598466">
    <property type="protein sequence ID" value="SCU83834.1"/>
    <property type="molecule type" value="Genomic_DNA"/>
</dbReference>
<protein>
    <submittedName>
        <fullName evidence="4">LAMI_0C04918g1_1</fullName>
    </submittedName>
</protein>
<organism evidence="4 5">
    <name type="scientific">Lachancea mirantina</name>
    <dbReference type="NCBI Taxonomy" id="1230905"/>
    <lineage>
        <taxon>Eukaryota</taxon>
        <taxon>Fungi</taxon>
        <taxon>Dikarya</taxon>
        <taxon>Ascomycota</taxon>
        <taxon>Saccharomycotina</taxon>
        <taxon>Saccharomycetes</taxon>
        <taxon>Saccharomycetales</taxon>
        <taxon>Saccharomycetaceae</taxon>
        <taxon>Lachancea</taxon>
    </lineage>
</organism>